<protein>
    <submittedName>
        <fullName evidence="1">Uncharacterized protein</fullName>
    </submittedName>
</protein>
<organism evidence="1">
    <name type="scientific">marine sediment metagenome</name>
    <dbReference type="NCBI Taxonomy" id="412755"/>
    <lineage>
        <taxon>unclassified sequences</taxon>
        <taxon>metagenomes</taxon>
        <taxon>ecological metagenomes</taxon>
    </lineage>
</organism>
<comment type="caution">
    <text evidence="1">The sequence shown here is derived from an EMBL/GenBank/DDBJ whole genome shotgun (WGS) entry which is preliminary data.</text>
</comment>
<feature type="non-terminal residue" evidence="1">
    <location>
        <position position="1"/>
    </location>
</feature>
<accession>A0A0F9NU70</accession>
<dbReference type="AlphaFoldDB" id="A0A0F9NU70"/>
<name>A0A0F9NU70_9ZZZZ</name>
<gene>
    <name evidence="1" type="ORF">LCGC14_0909110</name>
</gene>
<reference evidence="1" key="1">
    <citation type="journal article" date="2015" name="Nature">
        <title>Complex archaea that bridge the gap between prokaryotes and eukaryotes.</title>
        <authorList>
            <person name="Spang A."/>
            <person name="Saw J.H."/>
            <person name="Jorgensen S.L."/>
            <person name="Zaremba-Niedzwiedzka K."/>
            <person name="Martijn J."/>
            <person name="Lind A.E."/>
            <person name="van Eijk R."/>
            <person name="Schleper C."/>
            <person name="Guy L."/>
            <person name="Ettema T.J."/>
        </authorList>
    </citation>
    <scope>NUCLEOTIDE SEQUENCE</scope>
</reference>
<dbReference type="EMBL" id="LAZR01003011">
    <property type="protein sequence ID" value="KKN23040.1"/>
    <property type="molecule type" value="Genomic_DNA"/>
</dbReference>
<proteinExistence type="predicted"/>
<evidence type="ECO:0000313" key="1">
    <source>
        <dbReference type="EMBL" id="KKN23040.1"/>
    </source>
</evidence>
<sequence length="124" mass="12716">ADTVGLVLNEWQDDGRLDLLLDAIKAVTDALTAAAATKLAASAGTVVVDSVDTGYAETTTTLKGGGTASLSAVDDHYNGRIIIFTSGTLQNQATDITDYNGTTKVFTFTAITSAPADGVTFVIV</sequence>